<accession>A0A0C2NDD3</accession>
<dbReference type="InterPro" id="IPR028994">
    <property type="entry name" value="Integrin_alpha_N"/>
</dbReference>
<comment type="caution">
    <text evidence="1">The sequence shown here is derived from an EMBL/GenBank/DDBJ whole genome shotgun (WGS) entry which is preliminary data.</text>
</comment>
<keyword evidence="2" id="KW-1185">Reference proteome</keyword>
<dbReference type="OrthoDB" id="5317514at2759"/>
<dbReference type="SUPFAM" id="SSF69318">
    <property type="entry name" value="Integrin alpha N-terminal domain"/>
    <property type="match status" value="1"/>
</dbReference>
<protein>
    <submittedName>
        <fullName evidence="1">Uncharacterized protein</fullName>
    </submittedName>
</protein>
<dbReference type="Gene3D" id="2.130.10.130">
    <property type="entry name" value="Integrin alpha, N-terminal"/>
    <property type="match status" value="1"/>
</dbReference>
<evidence type="ECO:0000313" key="1">
    <source>
        <dbReference type="EMBL" id="KII74315.1"/>
    </source>
</evidence>
<evidence type="ECO:0000313" key="2">
    <source>
        <dbReference type="Proteomes" id="UP000031668"/>
    </source>
</evidence>
<name>A0A0C2NDD3_THEKT</name>
<reference evidence="1 2" key="1">
    <citation type="journal article" date="2014" name="Genome Biol. Evol.">
        <title>The genome of the myxosporean Thelohanellus kitauei shows adaptations to nutrient acquisition within its fish host.</title>
        <authorList>
            <person name="Yang Y."/>
            <person name="Xiong J."/>
            <person name="Zhou Z."/>
            <person name="Huo F."/>
            <person name="Miao W."/>
            <person name="Ran C."/>
            <person name="Liu Y."/>
            <person name="Zhang J."/>
            <person name="Feng J."/>
            <person name="Wang M."/>
            <person name="Wang M."/>
            <person name="Wang L."/>
            <person name="Yao B."/>
        </authorList>
    </citation>
    <scope>NUCLEOTIDE SEQUENCE [LARGE SCALE GENOMIC DNA]</scope>
    <source>
        <strain evidence="1">Wuqing</strain>
    </source>
</reference>
<dbReference type="EMBL" id="JWZT01000462">
    <property type="protein sequence ID" value="KII74315.1"/>
    <property type="molecule type" value="Genomic_DNA"/>
</dbReference>
<proteinExistence type="predicted"/>
<organism evidence="1 2">
    <name type="scientific">Thelohanellus kitauei</name>
    <name type="common">Myxosporean</name>
    <dbReference type="NCBI Taxonomy" id="669202"/>
    <lineage>
        <taxon>Eukaryota</taxon>
        <taxon>Metazoa</taxon>
        <taxon>Cnidaria</taxon>
        <taxon>Myxozoa</taxon>
        <taxon>Myxosporea</taxon>
        <taxon>Bivalvulida</taxon>
        <taxon>Platysporina</taxon>
        <taxon>Myxobolidae</taxon>
        <taxon>Thelohanellus</taxon>
    </lineage>
</organism>
<gene>
    <name evidence="1" type="ORF">RF11_09398</name>
</gene>
<dbReference type="AlphaFoldDB" id="A0A0C2NDD3"/>
<dbReference type="Proteomes" id="UP000031668">
    <property type="component" value="Unassembled WGS sequence"/>
</dbReference>
<sequence>MYTKASSEQSLYFGYRSYSSYTLYNDGNNLTTYDSYNPHKTVQRIRVDLNPEWIMSRGFDIGYFIQPWHESILLAFSDPHEHARRLIFYTFWKFVTIEAEQVSIIDNFIREAFSSFGHKILKLDLNGDFRPDFLVSSPTSSWLDLPAVGHVEIFISRKSYPPFVHNPIFLRGNLIPLSYFGFDLVDSIDLNGDDVNGNCI</sequence>